<keyword evidence="9" id="KW-1185">Reference proteome</keyword>
<keyword evidence="6" id="KW-0800">Toxin</keyword>
<evidence type="ECO:0000256" key="5">
    <source>
        <dbReference type="ARBA" id="ARBA00022842"/>
    </source>
</evidence>
<dbReference type="EC" id="3.1.-.-" evidence="6"/>
<accession>A0A448KEZ4</accession>
<comment type="function">
    <text evidence="6">Toxic component of a toxin-antitoxin (TA) system. An RNase.</text>
</comment>
<reference evidence="8 9" key="1">
    <citation type="submission" date="2018-12" db="EMBL/GenBank/DDBJ databases">
        <authorList>
            <consortium name="Pathogen Informatics"/>
        </authorList>
    </citation>
    <scope>NUCLEOTIDE SEQUENCE [LARGE SCALE GENOMIC DNA]</scope>
    <source>
        <strain evidence="8 9">NCTC11923</strain>
    </source>
</reference>
<proteinExistence type="inferred from homology"/>
<keyword evidence="2 6" id="KW-0540">Nuclease</keyword>
<organism evidence="8 9">
    <name type="scientific">Actinomyces slackii</name>
    <dbReference type="NCBI Taxonomy" id="52774"/>
    <lineage>
        <taxon>Bacteria</taxon>
        <taxon>Bacillati</taxon>
        <taxon>Actinomycetota</taxon>
        <taxon>Actinomycetes</taxon>
        <taxon>Actinomycetales</taxon>
        <taxon>Actinomycetaceae</taxon>
        <taxon>Actinomyces</taxon>
    </lineage>
</organism>
<dbReference type="InterPro" id="IPR022907">
    <property type="entry name" value="VapC_family"/>
</dbReference>
<dbReference type="GO" id="GO:0090729">
    <property type="term" value="F:toxin activity"/>
    <property type="evidence" value="ECO:0007669"/>
    <property type="project" value="UniProtKB-KW"/>
</dbReference>
<dbReference type="RefSeq" id="WP_232012016.1">
    <property type="nucleotide sequence ID" value="NZ_CBCRWE010000004.1"/>
</dbReference>
<dbReference type="GO" id="GO:0004540">
    <property type="term" value="F:RNA nuclease activity"/>
    <property type="evidence" value="ECO:0007669"/>
    <property type="project" value="InterPro"/>
</dbReference>
<dbReference type="InterPro" id="IPR029060">
    <property type="entry name" value="PIN-like_dom_sf"/>
</dbReference>
<sequence length="152" mass="16369">MRTPTSEPMAALASGTLIYVDTSAALKLLINEPESSRLARWLQDAVLDECVLCSSLLLHTELHCACARRAALKTSVVDSLLAGIELVDLSRDHLLQASRARSGLRAADAIHLTVATMTGAQALVTYDHEMSRAAVAIGMRVYAPGSVHREQF</sequence>
<dbReference type="HAMAP" id="MF_00265">
    <property type="entry name" value="VapC_Nob1"/>
    <property type="match status" value="1"/>
</dbReference>
<dbReference type="STRING" id="1278298.GCA_000428685_02459"/>
<dbReference type="KEGG" id="asla:NCTC11923_02149"/>
<dbReference type="GO" id="GO:0016787">
    <property type="term" value="F:hydrolase activity"/>
    <property type="evidence" value="ECO:0007669"/>
    <property type="project" value="UniProtKB-KW"/>
</dbReference>
<evidence type="ECO:0000256" key="2">
    <source>
        <dbReference type="ARBA" id="ARBA00022722"/>
    </source>
</evidence>
<dbReference type="Pfam" id="PF01850">
    <property type="entry name" value="PIN"/>
    <property type="match status" value="1"/>
</dbReference>
<keyword evidence="3 6" id="KW-0479">Metal-binding</keyword>
<evidence type="ECO:0000256" key="4">
    <source>
        <dbReference type="ARBA" id="ARBA00022801"/>
    </source>
</evidence>
<feature type="binding site" evidence="6">
    <location>
        <position position="21"/>
    </location>
    <ligand>
        <name>Mg(2+)</name>
        <dbReference type="ChEBI" id="CHEBI:18420"/>
    </ligand>
</feature>
<feature type="binding site" evidence="6">
    <location>
        <position position="108"/>
    </location>
    <ligand>
        <name>Mg(2+)</name>
        <dbReference type="ChEBI" id="CHEBI:18420"/>
    </ligand>
</feature>
<evidence type="ECO:0000256" key="6">
    <source>
        <dbReference type="HAMAP-Rule" id="MF_00265"/>
    </source>
</evidence>
<name>A0A448KEZ4_9ACTO</name>
<dbReference type="AlphaFoldDB" id="A0A448KEZ4"/>
<evidence type="ECO:0000256" key="3">
    <source>
        <dbReference type="ARBA" id="ARBA00022723"/>
    </source>
</evidence>
<keyword evidence="5 6" id="KW-0460">Magnesium</keyword>
<gene>
    <name evidence="6" type="primary">vapC</name>
    <name evidence="8" type="ORF">NCTC11923_02149</name>
</gene>
<dbReference type="SUPFAM" id="SSF88723">
    <property type="entry name" value="PIN domain-like"/>
    <property type="match status" value="1"/>
</dbReference>
<evidence type="ECO:0000259" key="7">
    <source>
        <dbReference type="Pfam" id="PF01850"/>
    </source>
</evidence>
<comment type="cofactor">
    <cofactor evidence="6">
        <name>Mg(2+)</name>
        <dbReference type="ChEBI" id="CHEBI:18420"/>
    </cofactor>
</comment>
<comment type="similarity">
    <text evidence="6">Belongs to the PINc/VapC protein family.</text>
</comment>
<evidence type="ECO:0000313" key="8">
    <source>
        <dbReference type="EMBL" id="VEG75478.1"/>
    </source>
</evidence>
<keyword evidence="4 6" id="KW-0378">Hydrolase</keyword>
<protein>
    <recommendedName>
        <fullName evidence="6">Ribonuclease VapC</fullName>
        <shortName evidence="6">RNase VapC</shortName>
        <ecNumber evidence="6">3.1.-.-</ecNumber>
    </recommendedName>
    <alternativeName>
        <fullName evidence="6">Toxin VapC</fullName>
    </alternativeName>
</protein>
<evidence type="ECO:0000313" key="9">
    <source>
        <dbReference type="Proteomes" id="UP000276899"/>
    </source>
</evidence>
<dbReference type="Proteomes" id="UP000276899">
    <property type="component" value="Chromosome"/>
</dbReference>
<evidence type="ECO:0000256" key="1">
    <source>
        <dbReference type="ARBA" id="ARBA00022649"/>
    </source>
</evidence>
<dbReference type="InterPro" id="IPR002716">
    <property type="entry name" value="PIN_dom"/>
</dbReference>
<keyword evidence="1 6" id="KW-1277">Toxin-antitoxin system</keyword>
<dbReference type="CDD" id="cd09874">
    <property type="entry name" value="PIN_MT3492-like"/>
    <property type="match status" value="1"/>
</dbReference>
<feature type="domain" description="PIN" evidence="7">
    <location>
        <begin position="18"/>
        <end position="134"/>
    </location>
</feature>
<dbReference type="GO" id="GO:0000287">
    <property type="term" value="F:magnesium ion binding"/>
    <property type="evidence" value="ECO:0007669"/>
    <property type="project" value="UniProtKB-UniRule"/>
</dbReference>
<dbReference type="Gene3D" id="3.40.50.1010">
    <property type="entry name" value="5'-nuclease"/>
    <property type="match status" value="1"/>
</dbReference>
<dbReference type="EMBL" id="LR134363">
    <property type="protein sequence ID" value="VEG75478.1"/>
    <property type="molecule type" value="Genomic_DNA"/>
</dbReference>